<reference evidence="22 23" key="1">
    <citation type="submission" date="2016-05" db="EMBL/GenBank/DDBJ databases">
        <title>Genome sequencing of Trichophyton rubrum CMCC(F)T1i isolated from hair.</title>
        <authorList>
            <person name="Zhan P."/>
            <person name="Tao Y."/>
            <person name="Liu W."/>
        </authorList>
    </citation>
    <scope>NUCLEOTIDE SEQUENCE [LARGE SCALE GENOMIC DNA]</scope>
    <source>
        <strain evidence="23">CMCC(F)T1i</strain>
    </source>
</reference>
<dbReference type="InterPro" id="IPR018392">
    <property type="entry name" value="LysM"/>
</dbReference>
<feature type="domain" description="LysM" evidence="20">
    <location>
        <begin position="642"/>
        <end position="690"/>
    </location>
</feature>
<evidence type="ECO:0000256" key="18">
    <source>
        <dbReference type="SAM" id="SignalP"/>
    </source>
</evidence>
<dbReference type="InterPro" id="IPR053214">
    <property type="entry name" value="LysM12-like"/>
</dbReference>
<dbReference type="GO" id="GO:0008061">
    <property type="term" value="F:chitin binding"/>
    <property type="evidence" value="ECO:0007669"/>
    <property type="project" value="UniProtKB-KW"/>
</dbReference>
<name>A0A178EVH6_TRIRU</name>
<dbReference type="Gene3D" id="3.20.20.80">
    <property type="entry name" value="Glycosidases"/>
    <property type="match status" value="1"/>
</dbReference>
<feature type="compositionally biased region" description="Basic and acidic residues" evidence="17">
    <location>
        <begin position="2047"/>
        <end position="2059"/>
    </location>
</feature>
<dbReference type="InterPro" id="IPR029070">
    <property type="entry name" value="Chitinase_insertion_sf"/>
</dbReference>
<dbReference type="PROSITE" id="PS01095">
    <property type="entry name" value="GH18_1"/>
    <property type="match status" value="1"/>
</dbReference>
<evidence type="ECO:0000256" key="12">
    <source>
        <dbReference type="ARBA" id="ARBA00023242"/>
    </source>
</evidence>
<dbReference type="PANTHER" id="PTHR47700">
    <property type="entry name" value="V CHITINASE, PUTATIVE (AFU_ORTHOLOGUE AFUA_6G13720)-RELATED"/>
    <property type="match status" value="1"/>
</dbReference>
<evidence type="ECO:0000313" key="23">
    <source>
        <dbReference type="Proteomes" id="UP000243015"/>
    </source>
</evidence>
<feature type="region of interest" description="Disordered" evidence="17">
    <location>
        <begin position="2039"/>
        <end position="2078"/>
    </location>
</feature>
<dbReference type="InterPro" id="IPR011583">
    <property type="entry name" value="Chitinase_II/V-like_cat"/>
</dbReference>
<dbReference type="GO" id="GO:0006032">
    <property type="term" value="P:chitin catabolic process"/>
    <property type="evidence" value="ECO:0007669"/>
    <property type="project" value="UniProtKB-KW"/>
</dbReference>
<evidence type="ECO:0000313" key="22">
    <source>
        <dbReference type="EMBL" id="OAL64110.1"/>
    </source>
</evidence>
<evidence type="ECO:0000256" key="7">
    <source>
        <dbReference type="ARBA" id="ARBA00023015"/>
    </source>
</evidence>
<dbReference type="Gene3D" id="3.10.50.10">
    <property type="match status" value="1"/>
</dbReference>
<feature type="compositionally biased region" description="Low complexity" evidence="17">
    <location>
        <begin position="2572"/>
        <end position="2589"/>
    </location>
</feature>
<keyword evidence="18" id="KW-0732">Signal</keyword>
<sequence length="3607" mass="392889">MADFYRGFHFVGWLLLLACSWAVDTPTPTSPQTVEVDLIFPRNETYAPSSLMPMVFAIQNFRAAKLLLLEFEYTLQQDPEVPPGLVNGIRDIKYANYTGSSTHFEYDWTTRLNNTEGTWLFSWSWRALNCSQHTDADPEYPGPQKPLHLGSSVKGHAVWFTTKHGAKQPDLVAATRDGACAESQADTMNITEILDVPWSDSYWGTQTACPLLSTVTPTPNPCGAKVDSSAASSISYAIQSSACLSAVTPTVACPPGVETGNLAHRAASTNGLSRALAPSIPRSPMFGAAPGALSLWLLANVVSGQADRQSASPGYAGRDACPARCSISGPNPSNWSVYHNLNQLQSCQETQFYHFNLHDEVDDANTFHRIYACTSYGSDWANLPKSVTAETQSVREEQSYEIGWLSEGGRLASSGIYSLSMQLRQYLENGHGVTNTTVLLFGYSSQAAVGIYIGKGLQNRGVGSFTLKTLEAFVLDPGVKASSIGMQLCQPGYDADHIFGFIATSNGSFSHIQSALRTWTKADCLSFTNSKNVTGPAYFITPPLGAKTNSTLCGTNATMSTSTRSARSERLSARADCRTIQVQAGDSCGSLAKKCGIADADIIKYNSASNFCSTLRPLQHICCSSGTLPDFKPKPNPDGSCYTHTFEAGDSCSSVAAANGLTNDDLENFNKKTWAWNGCSNVWAGTIACLSAGRPPFPAPMANAVCGPQVPGTKAPTDDSDIASLNPCPLNACCNVWGQCGITKEFCINTGTGAPGTAKPGTNGCISNCGVSIIRGSARESPIKLGYFEGYSFSSRDCLYQDALQIDASRYTHLHFAFGSITPDYEINTGDTLTTYEFNNFKFIKGPKRILSFGGWTFSNSPETYTIFRQGVTRANRLKLATNIANFIKKHGLDGVDIDWEYPSAPDIPGIPPGSKDEGENYLAFLVVLKNLLQGKSVSIAAPASYWYLKGFPINQIGKIVDYIVYMTYDLHGQWDSGSTFAQPGCPSGMCLRSHVNLTETISALSMITKAGVPSDKVVVGVTSYGRSFAMAEAGCHTPDCLYTGGPQSSNAAEGVCTRTAGYIANAEIEEILKDPSRINQHYVDGASNSNVLVYDNTQWVAYMSADIRESRTALYKSFNMGGTTNWAIDLDTYHEPPANIGSWDDFLQNLRLGEDPYKIGNRTGNWTELGCDDRGAVDRRNLTPSQRWGLLDCNHAWQDAIDIWKTYDKPRSGGDKKAFLKSILDTINGPEGAQCDLLGSMTCGSTLPCDTFHGKGTGAAAFLIWNSLVEIHNMYGDIDRNLQRATNTLVNPALDDFENKFAPVPPPPDNKWLLVLIDLLTIGTAGIGGFVFNSWLKDLSYFAANPSRYDNIKDTTLLLIGQSTSLAKDLLEAPKVGTWSAPKQDEFSNYLGETINAWGNITAVTLSDLFDGSDTSIATLTGIISDGKLIDGRKDNQDDVRVLNTRADAPKYDAGIARIIFGFAIPTIWAAAGTFPFVIDSGYPCGTIDPLDSFLSVETMHATASCVDNRLYYLASPKGDAREYVPYPRGSGGYYRNNKFSAPPGVEFLNHGNSFKGVTLDDIVKGAVNTYKQNGGRNGGKVADPSDAGTRERLVSQDITTPGFIRVPVCSPDAAFKSWLGLNNEPDTTLENYPCSPLARGNCAASTFEDQTNGGSPLVSDCMTIIKNIEGTNGEWTTPVAGKNQRQLVDFGTCKFGVEATKVDGNIAFYVGAQDIVDIITDVIKHSYGPGKGHARTPLERRKESGSPRAFTAASEANEAASSIGQLSCLPKLHVMPQKKQKTKTKSAKERKRQAEKDKKKGRKGRREDETRRDETKRLRSAGKSLGQAYTQTAPSNPTPLRKPINHLSTSSKDAKEGARRQTVALYRCPVPPFQRSAASSWFSLFFILDFLLPGLFHGRIAFSLELRSTMSSATADPEIDIGQKTMADSEVHQQQQQLQQQQQQQQPAQLQQRESLAGKAKSATSGTSPRGDGGEDGGSGSKQTTTSSGNQMSFRRQRASRACETCHARKVRCDAASLGVPCTNCVAFSIECKIPSPRRKKNQAKSKDGSEERREQGNEDDSKDEKAESKVKPADGMPVTTFTEAQQAQQATHNTSYAQFMKPKFARAPITEAGRVAYLGESSNLTLLVQDRHGTTDVVHYPLPEGLRGSRSRLTELDNFEIDILNQRGAFLLPPRALCDELVDAYFKWVAPVVPLINRSRFMRQYRDPKNPPSLLLLQAILLAGSRVCTNPQLMDANGSTTPAAMTFYKRAKALYDANYEDDRVTIVQALLLMGWYWEGPEDVTKNVFFWTRVAIIIAQGSGMHRSVETSQLSRPDKRLWKRVWWTLFTRDRSVAVALGRPVNINTDDSDVEMLTEDDFIEDDADGPADYPPDSTHVQFFLQYVKLCEIMGLVLSQQYSVASKSRRTNAIDLTHSDMALADWLQNCPKEVYWERSRHHFWSALLHSNYYTTLCLLHRAHMPPATAGQNAGNDGISYPSRTIAFQAAAMITSITESLQKHQQIRFAPAFIIVATSQERINICMSALKDVSKVWLVAKMVHTLFESILGNKALEERLQKAAGKRHQKARRQQQQPQPQQQQQQQQPQPLEALKRPDPPKRKFDEMDITMPNGPPAAQVSYERSRPQTPAATPSITPSQLPGNLSGPAAGNTQQHQQHQRMPTDNTFVGTGNGATGTGTGNTRPTSPFNPALSIPQSPPDLFLVTRNSPSISQSLWENFQPDQLFPDGTNMSFPGFSPSSTNVDPQLQMPSLNNTAMPMGMPNQTHLSPRAAQSPTLMAGLGRMSPQHQMGQGVPMQGQWPMQTFDPNVPMDASSQDDNWSNSSRQQGPIPPTLNVEDWFQFFGINGLPDLSVENLSRASHVMTACANAELVAKIRQQRRTTTTTTNNEQAKASIKQTNAYLQQPRTACEDSWALAIGVPVPPYALARNEQQPPADSQLNDEPCVEFQRMSNDTNLLDASNSWTSISAHGYGSGSATSTVRSRTRRIIPSFDGTDDDGQPAGFSGNTSQHSLHTNGGTSRSSPYSSRGVSPIPSKRLPRTGGGGAGLHDGRSPSTVRGRGAGFGGMMREDTRGPGKSNGFATDFLESPWSSLQGLASNIIGSGSALINGEPVKPFGPRSRSVGGDLARNRRPGPTSWGPPRSIIGEANPDAQRERQELIQAKKREALLQANGDSFPDSRGNYKRRDSGDGFERSTGTSTPAQEEGDSLVYIHPVQSSDTLTGVSIRYGCELAVLRKSNGFWPSDSIQSRKSIVLPVESCTLKGLPIPEEEVRKQNDSSKEDDPDHDTSSLVPDSNASSSCDFGYGDSQPDFDIFKTDDESTSGTPWTHHSWVKLDGFSSPVEIGRLPRRSLGFFPRARRKSQLRLSSYKDNPGPSSSTHDLPGLQSPSRKQRDSRRISDISRDVSMAATRSPRYSGSMQHRRQRSITLSGPGGVGTLENATCPGPPIDKFTTFVNSHLPTLTIKPAPNDTAPMFSSLQNLDRASLDSSDSAVFSSSSTAGLENVGGAIEGWFRKVATRAKAGINEIQQQQQPLSQRLANIGLAGTSSDFIELNDAPESNKPSHSPSTLFTDRPSEAQGTSSSRSETPAMRRSAFNNGPSSHADKKMD</sequence>
<keyword evidence="12" id="KW-0539">Nucleus</keyword>
<evidence type="ECO:0000256" key="8">
    <source>
        <dbReference type="ARBA" id="ARBA00023024"/>
    </source>
</evidence>
<dbReference type="Gene3D" id="4.10.240.10">
    <property type="entry name" value="Zn(2)-C6 fungal-type DNA-binding domain"/>
    <property type="match status" value="1"/>
</dbReference>
<dbReference type="GO" id="GO:0008843">
    <property type="term" value="F:endochitinase activity"/>
    <property type="evidence" value="ECO:0007669"/>
    <property type="project" value="UniProtKB-EC"/>
</dbReference>
<feature type="region of interest" description="Disordered" evidence="17">
    <location>
        <begin position="2559"/>
        <end position="2662"/>
    </location>
</feature>
<feature type="compositionally biased region" description="Basic and acidic residues" evidence="17">
    <location>
        <begin position="2592"/>
        <end position="2605"/>
    </location>
</feature>
<proteinExistence type="inferred from homology"/>
<feature type="compositionally biased region" description="Basic and acidic residues" evidence="17">
    <location>
        <begin position="1807"/>
        <end position="1819"/>
    </location>
</feature>
<feature type="compositionally biased region" description="Basic residues" evidence="17">
    <location>
        <begin position="1778"/>
        <end position="1793"/>
    </location>
</feature>
<dbReference type="SMART" id="SM00906">
    <property type="entry name" value="Fungal_trans"/>
    <property type="match status" value="1"/>
</dbReference>
<dbReference type="Gene3D" id="3.10.350.10">
    <property type="entry name" value="LysM domain"/>
    <property type="match status" value="3"/>
</dbReference>
<feature type="compositionally biased region" description="Basic and acidic residues" evidence="17">
    <location>
        <begin position="3390"/>
        <end position="3402"/>
    </location>
</feature>
<evidence type="ECO:0000256" key="1">
    <source>
        <dbReference type="ARBA" id="ARBA00000822"/>
    </source>
</evidence>
<dbReference type="PROSITE" id="PS50048">
    <property type="entry name" value="ZN2_CY6_FUNGAL_2"/>
    <property type="match status" value="1"/>
</dbReference>
<evidence type="ECO:0000256" key="14">
    <source>
        <dbReference type="ARBA" id="ARBA00023295"/>
    </source>
</evidence>
<dbReference type="InterPro" id="IPR001223">
    <property type="entry name" value="Glyco_hydro18_cat"/>
</dbReference>
<dbReference type="GO" id="GO:0003677">
    <property type="term" value="F:DNA binding"/>
    <property type="evidence" value="ECO:0007669"/>
    <property type="project" value="UniProtKB-KW"/>
</dbReference>
<feature type="region of interest" description="Disordered" evidence="17">
    <location>
        <begin position="3362"/>
        <end position="3434"/>
    </location>
</feature>
<dbReference type="CDD" id="cd00067">
    <property type="entry name" value="GAL4"/>
    <property type="match status" value="1"/>
</dbReference>
<feature type="region of interest" description="Disordered" evidence="17">
    <location>
        <begin position="1728"/>
        <end position="1750"/>
    </location>
</feature>
<feature type="compositionally biased region" description="Basic and acidic residues" evidence="17">
    <location>
        <begin position="2065"/>
        <end position="2075"/>
    </location>
</feature>
<evidence type="ECO:0000259" key="21">
    <source>
        <dbReference type="PROSITE" id="PS51910"/>
    </source>
</evidence>
<evidence type="ECO:0000256" key="16">
    <source>
        <dbReference type="RuleBase" id="RU000489"/>
    </source>
</evidence>
<dbReference type="EC" id="3.2.1.14" evidence="3"/>
<feature type="domain" description="Zn(2)-C6 fungal-type" evidence="19">
    <location>
        <begin position="2004"/>
        <end position="2036"/>
    </location>
</feature>
<dbReference type="SUPFAM" id="SSF57016">
    <property type="entry name" value="Plant lectins/antimicrobial peptides"/>
    <property type="match status" value="1"/>
</dbReference>
<comment type="caution">
    <text evidence="22">The sequence shown here is derived from an EMBL/GenBank/DDBJ whole genome shotgun (WGS) entry which is preliminary data.</text>
</comment>
<feature type="compositionally biased region" description="Polar residues" evidence="17">
    <location>
        <begin position="2650"/>
        <end position="2662"/>
    </location>
</feature>
<keyword evidence="14 16" id="KW-0326">Glycosidase</keyword>
<feature type="compositionally biased region" description="Basic residues" evidence="17">
    <location>
        <begin position="2562"/>
        <end position="2571"/>
    </location>
</feature>
<dbReference type="VEuPathDB" id="FungiDB:TERG_05624"/>
<evidence type="ECO:0000256" key="13">
    <source>
        <dbReference type="ARBA" id="ARBA00023277"/>
    </source>
</evidence>
<dbReference type="SMART" id="SM00257">
    <property type="entry name" value="LysM"/>
    <property type="match status" value="3"/>
</dbReference>
<dbReference type="CDD" id="cd12148">
    <property type="entry name" value="fungal_TF_MHR"/>
    <property type="match status" value="1"/>
</dbReference>
<evidence type="ECO:0000256" key="2">
    <source>
        <dbReference type="ARBA" id="ARBA00008682"/>
    </source>
</evidence>
<evidence type="ECO:0000259" key="20">
    <source>
        <dbReference type="PROSITE" id="PS51782"/>
    </source>
</evidence>
<feature type="compositionally biased region" description="Basic and acidic residues" evidence="17">
    <location>
        <begin position="3183"/>
        <end position="3192"/>
    </location>
</feature>
<feature type="region of interest" description="Disordered" evidence="17">
    <location>
        <begin position="2988"/>
        <end position="3080"/>
    </location>
</feature>
<keyword evidence="15" id="KW-0624">Polysaccharide degradation</keyword>
<dbReference type="PROSITE" id="PS51910">
    <property type="entry name" value="GH18_2"/>
    <property type="match status" value="1"/>
</dbReference>
<keyword evidence="6 16" id="KW-0378">Hydrolase</keyword>
<feature type="compositionally biased region" description="Basic and acidic residues" evidence="17">
    <location>
        <begin position="1738"/>
        <end position="1747"/>
    </location>
</feature>
<dbReference type="InterPro" id="IPR036779">
    <property type="entry name" value="LysM_dom_sf"/>
</dbReference>
<evidence type="ECO:0000256" key="10">
    <source>
        <dbReference type="ARBA" id="ARBA00023125"/>
    </source>
</evidence>
<dbReference type="InterPro" id="IPR036861">
    <property type="entry name" value="Endochitinase-like_sf"/>
</dbReference>
<dbReference type="VEuPathDB" id="FungiDB:TERG_05626"/>
<feature type="compositionally biased region" description="Polar residues" evidence="17">
    <location>
        <begin position="3576"/>
        <end position="3585"/>
    </location>
</feature>
<dbReference type="PROSITE" id="PS51782">
    <property type="entry name" value="LYSM"/>
    <property type="match status" value="3"/>
</dbReference>
<keyword evidence="10" id="KW-0238">DNA-binding</keyword>
<feature type="region of interest" description="Disordered" evidence="17">
    <location>
        <begin position="2809"/>
        <end position="2829"/>
    </location>
</feature>
<dbReference type="Pfam" id="PF04082">
    <property type="entry name" value="Fungal_trans"/>
    <property type="match status" value="1"/>
</dbReference>
<keyword evidence="5" id="KW-0479">Metal-binding</keyword>
<dbReference type="GO" id="GO:0000981">
    <property type="term" value="F:DNA-binding transcription factor activity, RNA polymerase II-specific"/>
    <property type="evidence" value="ECO:0007669"/>
    <property type="project" value="InterPro"/>
</dbReference>
<keyword evidence="13" id="KW-0119">Carbohydrate metabolism</keyword>
<evidence type="ECO:0000256" key="5">
    <source>
        <dbReference type="ARBA" id="ARBA00022723"/>
    </source>
</evidence>
<dbReference type="Pfam" id="PF00704">
    <property type="entry name" value="Glyco_hydro_18"/>
    <property type="match status" value="1"/>
</dbReference>
<feature type="region of interest" description="Disordered" evidence="17">
    <location>
        <begin position="1769"/>
        <end position="1858"/>
    </location>
</feature>
<dbReference type="InterPro" id="IPR055560">
    <property type="entry name" value="DUF7136"/>
</dbReference>
<dbReference type="SUPFAM" id="SSF57701">
    <property type="entry name" value="Zn2/Cys6 DNA-binding domain"/>
    <property type="match status" value="1"/>
</dbReference>
<evidence type="ECO:0000256" key="3">
    <source>
        <dbReference type="ARBA" id="ARBA00012729"/>
    </source>
</evidence>
<feature type="region of interest" description="Disordered" evidence="17">
    <location>
        <begin position="3551"/>
        <end position="3607"/>
    </location>
</feature>
<dbReference type="Pfam" id="PF01476">
    <property type="entry name" value="LysM"/>
    <property type="match status" value="3"/>
</dbReference>
<dbReference type="PANTHER" id="PTHR47700:SF1">
    <property type="entry name" value="CHITINASE"/>
    <property type="match status" value="1"/>
</dbReference>
<dbReference type="SUPFAM" id="SSF51445">
    <property type="entry name" value="(Trans)glycosidases"/>
    <property type="match status" value="1"/>
</dbReference>
<dbReference type="InterPro" id="IPR036864">
    <property type="entry name" value="Zn2-C6_fun-type_DNA-bd_sf"/>
</dbReference>
<feature type="chain" id="PRO_5008085742" description="chitinase" evidence="18">
    <location>
        <begin position="23"/>
        <end position="3607"/>
    </location>
</feature>
<feature type="region of interest" description="Disordered" evidence="17">
    <location>
        <begin position="3168"/>
        <end position="3208"/>
    </location>
</feature>
<dbReference type="GO" id="GO:0000272">
    <property type="term" value="P:polysaccharide catabolic process"/>
    <property type="evidence" value="ECO:0007669"/>
    <property type="project" value="UniProtKB-KW"/>
</dbReference>
<feature type="compositionally biased region" description="Polar residues" evidence="17">
    <location>
        <begin position="2813"/>
        <end position="2827"/>
    </location>
</feature>
<dbReference type="Pfam" id="PF00172">
    <property type="entry name" value="Zn_clus"/>
    <property type="match status" value="1"/>
</dbReference>
<dbReference type="GO" id="GO:0008270">
    <property type="term" value="F:zinc ion binding"/>
    <property type="evidence" value="ECO:0007669"/>
    <property type="project" value="InterPro"/>
</dbReference>
<evidence type="ECO:0000256" key="6">
    <source>
        <dbReference type="ARBA" id="ARBA00022801"/>
    </source>
</evidence>
<dbReference type="InterPro" id="IPR017853">
    <property type="entry name" value="GH"/>
</dbReference>
<feature type="domain" description="LysM" evidence="20">
    <location>
        <begin position="3210"/>
        <end position="3254"/>
    </location>
</feature>
<accession>A0A178EVH6</accession>
<dbReference type="Pfam" id="PF14856">
    <property type="entry name" value="Hce2"/>
    <property type="match status" value="1"/>
</dbReference>
<feature type="signal peptide" evidence="18">
    <location>
        <begin position="1"/>
        <end position="22"/>
    </location>
</feature>
<feature type="compositionally biased region" description="Polar residues" evidence="17">
    <location>
        <begin position="3004"/>
        <end position="3015"/>
    </location>
</feature>
<feature type="compositionally biased region" description="Polar residues" evidence="17">
    <location>
        <begin position="3363"/>
        <end position="3379"/>
    </location>
</feature>
<dbReference type="EMBL" id="LHPM01000017">
    <property type="protein sequence ID" value="OAL64110.1"/>
    <property type="molecule type" value="Genomic_DNA"/>
</dbReference>
<dbReference type="SMART" id="SM00066">
    <property type="entry name" value="GAL4"/>
    <property type="match status" value="1"/>
</dbReference>
<dbReference type="GO" id="GO:0006351">
    <property type="term" value="P:DNA-templated transcription"/>
    <property type="evidence" value="ECO:0007669"/>
    <property type="project" value="InterPro"/>
</dbReference>
<feature type="compositionally biased region" description="Low complexity" evidence="17">
    <location>
        <begin position="1935"/>
        <end position="1954"/>
    </location>
</feature>
<dbReference type="InterPro" id="IPR029226">
    <property type="entry name" value="Ecp2-like"/>
</dbReference>
<keyword evidence="4" id="KW-0147">Chitin-binding</keyword>
<evidence type="ECO:0000256" key="11">
    <source>
        <dbReference type="ARBA" id="ARBA00023163"/>
    </source>
</evidence>
<dbReference type="SUPFAM" id="SSF54556">
    <property type="entry name" value="Chitinase insertion domain"/>
    <property type="match status" value="1"/>
</dbReference>
<keyword evidence="8" id="KW-0146">Chitin degradation</keyword>
<comment type="catalytic activity">
    <reaction evidence="1">
        <text>Random endo-hydrolysis of N-acetyl-beta-D-glucosaminide (1-&gt;4)-beta-linkages in chitin and chitodextrins.</text>
        <dbReference type="EC" id="3.2.1.14"/>
    </reaction>
</comment>
<dbReference type="Pfam" id="PF23584">
    <property type="entry name" value="DUF7136"/>
    <property type="match status" value="1"/>
</dbReference>
<keyword evidence="7" id="KW-0805">Transcription regulation</keyword>
<feature type="compositionally biased region" description="Polar residues" evidence="17">
    <location>
        <begin position="3559"/>
        <end position="3569"/>
    </location>
</feature>
<evidence type="ECO:0000256" key="9">
    <source>
        <dbReference type="ARBA" id="ARBA00023026"/>
    </source>
</evidence>
<dbReference type="CDD" id="cd02878">
    <property type="entry name" value="GH18_zymocin_alpha"/>
    <property type="match status" value="1"/>
</dbReference>
<dbReference type="InterPro" id="IPR007219">
    <property type="entry name" value="XnlR_reg_dom"/>
</dbReference>
<evidence type="ECO:0000256" key="15">
    <source>
        <dbReference type="ARBA" id="ARBA00023326"/>
    </source>
</evidence>
<keyword evidence="9" id="KW-0843">Virulence</keyword>
<feature type="compositionally biased region" description="Low complexity" evidence="17">
    <location>
        <begin position="3016"/>
        <end position="3031"/>
    </location>
</feature>
<gene>
    <name evidence="22" type="ORF">A7C99_4766</name>
</gene>
<feature type="domain" description="GH18" evidence="21">
    <location>
        <begin position="782"/>
        <end position="1151"/>
    </location>
</feature>
<dbReference type="PROSITE" id="PS51257">
    <property type="entry name" value="PROKAR_LIPOPROTEIN"/>
    <property type="match status" value="1"/>
</dbReference>
<dbReference type="CDD" id="cd00035">
    <property type="entry name" value="ChtBD1"/>
    <property type="match status" value="1"/>
</dbReference>
<dbReference type="Proteomes" id="UP000243015">
    <property type="component" value="Unassembled WGS sequence"/>
</dbReference>
<feature type="compositionally biased region" description="Basic and acidic residues" evidence="17">
    <location>
        <begin position="3269"/>
        <end position="3287"/>
    </location>
</feature>
<feature type="region of interest" description="Disordered" evidence="17">
    <location>
        <begin position="1928"/>
        <end position="1997"/>
    </location>
</feature>
<feature type="region of interest" description="Disordered" evidence="17">
    <location>
        <begin position="3107"/>
        <end position="3153"/>
    </location>
</feature>
<feature type="domain" description="LysM" evidence="20">
    <location>
        <begin position="578"/>
        <end position="623"/>
    </location>
</feature>
<protein>
    <recommendedName>
        <fullName evidence="3">chitinase</fullName>
        <ecNumber evidence="3">3.2.1.14</ecNumber>
    </recommendedName>
</protein>
<dbReference type="PROSITE" id="PS00463">
    <property type="entry name" value="ZN2_CY6_FUNGAL_1"/>
    <property type="match status" value="1"/>
</dbReference>
<feature type="region of interest" description="Disordered" evidence="17">
    <location>
        <begin position="3265"/>
        <end position="3302"/>
    </location>
</feature>
<feature type="compositionally biased region" description="Polar residues" evidence="17">
    <location>
        <begin position="2626"/>
        <end position="2642"/>
    </location>
</feature>
<keyword evidence="11" id="KW-0804">Transcription</keyword>
<comment type="similarity">
    <text evidence="2">Belongs to the glycosyl hydrolase 18 family. Chitinase class V subfamily.</text>
</comment>
<evidence type="ECO:0000259" key="19">
    <source>
        <dbReference type="PROSITE" id="PS50048"/>
    </source>
</evidence>
<evidence type="ECO:0000256" key="17">
    <source>
        <dbReference type="SAM" id="MobiDB-lite"/>
    </source>
</evidence>
<dbReference type="SMART" id="SM00636">
    <property type="entry name" value="Glyco_18"/>
    <property type="match status" value="1"/>
</dbReference>
<dbReference type="InterPro" id="IPR001579">
    <property type="entry name" value="Glyco_hydro_18_chit_AS"/>
</dbReference>
<evidence type="ECO:0000256" key="4">
    <source>
        <dbReference type="ARBA" id="ARBA00022669"/>
    </source>
</evidence>
<dbReference type="InterPro" id="IPR001138">
    <property type="entry name" value="Zn2Cys6_DnaBD"/>
</dbReference>
<feature type="compositionally biased region" description="Polar residues" evidence="17">
    <location>
        <begin position="3288"/>
        <end position="3300"/>
    </location>
</feature>
<dbReference type="VEuPathDB" id="FungiDB:TERG_05625"/>
<organism evidence="22 23">
    <name type="scientific">Trichophyton rubrum</name>
    <name type="common">Athlete's foot fungus</name>
    <name type="synonym">Epidermophyton rubrum</name>
    <dbReference type="NCBI Taxonomy" id="5551"/>
    <lineage>
        <taxon>Eukaryota</taxon>
        <taxon>Fungi</taxon>
        <taxon>Dikarya</taxon>
        <taxon>Ascomycota</taxon>
        <taxon>Pezizomycotina</taxon>
        <taxon>Eurotiomycetes</taxon>
        <taxon>Eurotiomycetidae</taxon>
        <taxon>Onygenales</taxon>
        <taxon>Arthrodermataceae</taxon>
        <taxon>Trichophyton</taxon>
    </lineage>
</organism>
<dbReference type="CDD" id="cd00118">
    <property type="entry name" value="LysM"/>
    <property type="match status" value="1"/>
</dbReference>
<dbReference type="VEuPathDB" id="FungiDB:TERG_05623"/>